<name>A0AAD0NA30_9BURK</name>
<accession>A0AAD0NA30</accession>
<feature type="transmembrane region" description="Helical" evidence="1">
    <location>
        <begin position="347"/>
        <end position="369"/>
    </location>
</feature>
<feature type="transmembrane region" description="Helical" evidence="1">
    <location>
        <begin position="105"/>
        <end position="127"/>
    </location>
</feature>
<evidence type="ECO:0000313" key="3">
    <source>
        <dbReference type="Proteomes" id="UP000244809"/>
    </source>
</evidence>
<protein>
    <recommendedName>
        <fullName evidence="4">Polysaccharide biosynthesis protein</fullName>
    </recommendedName>
</protein>
<feature type="transmembrane region" description="Helical" evidence="1">
    <location>
        <begin position="280"/>
        <end position="297"/>
    </location>
</feature>
<dbReference type="AlphaFoldDB" id="A0AAD0NA30"/>
<feature type="transmembrane region" description="Helical" evidence="1">
    <location>
        <begin position="381"/>
        <end position="399"/>
    </location>
</feature>
<feature type="transmembrane region" description="Helical" evidence="1">
    <location>
        <begin position="309"/>
        <end position="327"/>
    </location>
</feature>
<evidence type="ECO:0008006" key="4">
    <source>
        <dbReference type="Google" id="ProtNLM"/>
    </source>
</evidence>
<keyword evidence="1" id="KW-0472">Membrane</keyword>
<feature type="transmembrane region" description="Helical" evidence="1">
    <location>
        <begin position="64"/>
        <end position="84"/>
    </location>
</feature>
<feature type="transmembrane region" description="Helical" evidence="1">
    <location>
        <begin position="21"/>
        <end position="44"/>
    </location>
</feature>
<dbReference type="PANTHER" id="PTHR43424">
    <property type="entry name" value="LOCUS PUTATIVE PROTEIN 1-RELATED"/>
    <property type="match status" value="1"/>
</dbReference>
<evidence type="ECO:0000313" key="2">
    <source>
        <dbReference type="EMBL" id="AWG27923.1"/>
    </source>
</evidence>
<dbReference type="EMBL" id="CP021067">
    <property type="protein sequence ID" value="AWG27923.1"/>
    <property type="molecule type" value="Genomic_DNA"/>
</dbReference>
<keyword evidence="1" id="KW-1133">Transmembrane helix</keyword>
<keyword evidence="1" id="KW-0812">Transmembrane</keyword>
<gene>
    <name evidence="2" type="ORF">B9Z07_02980</name>
</gene>
<sequence length="429" mass="46381">MHRRAAHARRCDADGDILNAFIRLLFSSFAGVVCEKIIGALAAIASNHLFANIYGARLFGELQFALSLAYVIGSVALIFGAQVIQPILGKHPRLRHMVVYRAFRLRLTLTLAVMLLFMGIVVIVMRPSSVSELTLIAAFALIVEPIALGSLMAYAESKPWVITRARAYASCVRVLWLYIAAHASLGVIVAAFAWPLEACVAAAAPFSRYRELALKSPKSFRGSAAVTKALVVRGLRIWPAIAASVLVLRMDRLLLGVLVSKADLGIYASAASLVEQWNSVGTTLALALAPSMVFSARTEPLVRAKALKLGLYLGLVGCIAWVGSYFVGRKVFLMIYGPAFVQGVPIMIYATGCAIATFVDAGLSTWLLAVRRYRLIMIKQVLIVAAIVAAPFVMPRALVMYAPSTGIAVSLVVFWCVVLGNLAFNRERP</sequence>
<feature type="transmembrane region" description="Helical" evidence="1">
    <location>
        <begin position="405"/>
        <end position="424"/>
    </location>
</feature>
<feature type="transmembrane region" description="Helical" evidence="1">
    <location>
        <begin position="133"/>
        <end position="154"/>
    </location>
</feature>
<dbReference type="PANTHER" id="PTHR43424:SF1">
    <property type="entry name" value="LOCUS PUTATIVE PROTEIN 1-RELATED"/>
    <property type="match status" value="1"/>
</dbReference>
<evidence type="ECO:0000256" key="1">
    <source>
        <dbReference type="SAM" id="Phobius"/>
    </source>
</evidence>
<dbReference type="InterPro" id="IPR052556">
    <property type="entry name" value="PolySynth_Transporter"/>
</dbReference>
<reference evidence="2 3" key="1">
    <citation type="submission" date="2017-04" db="EMBL/GenBank/DDBJ databases">
        <title>Complete genome sequence of Burkholderia cenocepacia PC184 Midwest clone.</title>
        <authorList>
            <person name="Mulks M.H."/>
            <person name="Cooper V.S."/>
        </authorList>
    </citation>
    <scope>NUCLEOTIDE SEQUENCE [LARGE SCALE GENOMIC DNA]</scope>
    <source>
        <strain evidence="2 3">PC184 Mulks</strain>
    </source>
</reference>
<organism evidence="2 3">
    <name type="scientific">Burkholderia cenocepacia</name>
    <dbReference type="NCBI Taxonomy" id="95486"/>
    <lineage>
        <taxon>Bacteria</taxon>
        <taxon>Pseudomonadati</taxon>
        <taxon>Pseudomonadota</taxon>
        <taxon>Betaproteobacteria</taxon>
        <taxon>Burkholderiales</taxon>
        <taxon>Burkholderiaceae</taxon>
        <taxon>Burkholderia</taxon>
        <taxon>Burkholderia cepacia complex</taxon>
    </lineage>
</organism>
<dbReference type="Proteomes" id="UP000244809">
    <property type="component" value="Chromosome 1"/>
</dbReference>
<feature type="transmembrane region" description="Helical" evidence="1">
    <location>
        <begin position="175"/>
        <end position="196"/>
    </location>
</feature>
<proteinExistence type="predicted"/>